<keyword evidence="8" id="KW-1185">Reference proteome</keyword>
<dbReference type="NCBIfam" id="TIGR00449">
    <property type="entry name" value="tgt_general"/>
    <property type="match status" value="1"/>
</dbReference>
<dbReference type="Gene3D" id="3.20.20.105">
    <property type="entry name" value="Queuine tRNA-ribosyltransferase-like"/>
    <property type="match status" value="1"/>
</dbReference>
<evidence type="ECO:0000256" key="4">
    <source>
        <dbReference type="ARBA" id="ARBA00022785"/>
    </source>
</evidence>
<dbReference type="HAMAP" id="MF_00168">
    <property type="entry name" value="Q_tRNA_Tgt"/>
    <property type="match status" value="1"/>
</dbReference>
<dbReference type="NCBIfam" id="TIGR00430">
    <property type="entry name" value="Q_tRNA_tgt"/>
    <property type="match status" value="1"/>
</dbReference>
<keyword evidence="5" id="KW-0479">Metal-binding</keyword>
<comment type="pathway">
    <text evidence="5">tRNA modification; tRNA-queuosine biosynthesis.</text>
</comment>
<feature type="binding site" evidence="5">
    <location>
        <position position="214"/>
    </location>
    <ligand>
        <name>substrate</name>
    </ligand>
</feature>
<dbReference type="Pfam" id="PF01702">
    <property type="entry name" value="TGT"/>
    <property type="match status" value="1"/>
</dbReference>
<name>A0A3Q9CLW2_9ENTR</name>
<dbReference type="InterPro" id="IPR036511">
    <property type="entry name" value="TGT-like_sf"/>
</dbReference>
<dbReference type="RefSeq" id="WP_126071659.1">
    <property type="nucleotide sequence ID" value="NZ_CP026513.1"/>
</dbReference>
<organism evidence="7 8">
    <name type="scientific">Candidatus Annandia adelgestsuga</name>
    <dbReference type="NCBI Taxonomy" id="1302411"/>
    <lineage>
        <taxon>Bacteria</taxon>
        <taxon>Pseudomonadati</taxon>
        <taxon>Pseudomonadota</taxon>
        <taxon>Gammaproteobacteria</taxon>
        <taxon>Enterobacterales</taxon>
        <taxon>Enterobacteriaceae</taxon>
        <taxon>Candidatus Annandia</taxon>
    </lineage>
</organism>
<dbReference type="PANTHER" id="PTHR46499">
    <property type="entry name" value="QUEUINE TRNA-RIBOSYLTRANSFERASE"/>
    <property type="match status" value="1"/>
</dbReference>
<feature type="binding site" evidence="5">
    <location>
        <position position="187"/>
    </location>
    <ligand>
        <name>substrate</name>
    </ligand>
</feature>
<feature type="region of interest" description="RNA binding; important for wobble base 34 recognition" evidence="5">
    <location>
        <begin position="269"/>
        <end position="273"/>
    </location>
</feature>
<gene>
    <name evidence="5 7" type="primary">tgt</name>
    <name evidence="7" type="ORF">C3B56_00301</name>
</gene>
<sequence length="370" mass="43569">MKFKIYKKYKNARCGYIFLKNGIIKTPAFMPVGTYGIIKTLSTNELKEIGSDIILNNSLHMYLNCDINIIKKSGDLHNFMKWKKPIITDSGGFQIFSLKKKINIDNKKITFYHPTKGNIVNIDPKKSIYIQHILGSDISMVFDECIKYTTNYNKVYNSMQKSIYWSLISKEYFENINKKKYLFGILQGGIFKNLRDISIKENLKINFDGYAIGGLAVGEPKKDMFKIIKHTCLQIPENKPRYLMGVGNPTDIINSVYLGIDLFDCVIPTRNARNGYLFTNNGIIRIRNIKYKNNIYPIDINCFCYTCKNYSCSYLHYLDKRKETLGLRLNTIHNLYFYEKLMSNIRYYIYKNKFEYFVKNFYRKFNNFKN</sequence>
<evidence type="ECO:0000256" key="2">
    <source>
        <dbReference type="ARBA" id="ARBA00022679"/>
    </source>
</evidence>
<evidence type="ECO:0000256" key="3">
    <source>
        <dbReference type="ARBA" id="ARBA00022694"/>
    </source>
</evidence>
<keyword evidence="3 5" id="KW-0819">tRNA processing</keyword>
<comment type="cofactor">
    <cofactor evidence="5">
        <name>Zn(2+)</name>
        <dbReference type="ChEBI" id="CHEBI:29105"/>
    </cofactor>
    <text evidence="5">Binds 1 zinc ion per subunit.</text>
</comment>
<dbReference type="InterPro" id="IPR002616">
    <property type="entry name" value="tRNA_ribo_trans-like"/>
</dbReference>
<dbReference type="GO" id="GO:0008479">
    <property type="term" value="F:tRNA-guanosine(34) queuine transglycosylase activity"/>
    <property type="evidence" value="ECO:0007669"/>
    <property type="project" value="UniProtKB-UniRule"/>
</dbReference>
<feature type="binding site" evidence="5">
    <location>
        <position position="302"/>
    </location>
    <ligand>
        <name>Zn(2+)</name>
        <dbReference type="ChEBI" id="CHEBI:29105"/>
    </ligand>
</feature>
<keyword evidence="1 5" id="KW-0328">Glycosyltransferase</keyword>
<feature type="domain" description="tRNA-guanine(15) transglycosylase-like" evidence="6">
    <location>
        <begin position="11"/>
        <end position="366"/>
    </location>
</feature>
<feature type="binding site" evidence="5">
    <location>
        <begin position="89"/>
        <end position="93"/>
    </location>
    <ligand>
        <name>substrate</name>
    </ligand>
</feature>
<accession>A0A3Q9CLW2</accession>
<dbReference type="OrthoDB" id="9805417at2"/>
<dbReference type="SUPFAM" id="SSF51713">
    <property type="entry name" value="tRNA-guanine transglycosylase"/>
    <property type="match status" value="1"/>
</dbReference>
<feature type="binding site" evidence="5">
    <location>
        <position position="307"/>
    </location>
    <ligand>
        <name>Zn(2+)</name>
        <dbReference type="ChEBI" id="CHEBI:29105"/>
    </ligand>
</feature>
<keyword evidence="5" id="KW-0862">Zinc</keyword>
<dbReference type="EC" id="2.4.2.29" evidence="5"/>
<feature type="active site" description="Proton acceptor" evidence="5">
    <location>
        <position position="89"/>
    </location>
</feature>
<feature type="binding site" evidence="5">
    <location>
        <position position="333"/>
    </location>
    <ligand>
        <name>Zn(2+)</name>
        <dbReference type="ChEBI" id="CHEBI:29105"/>
    </ligand>
</feature>
<comment type="similarity">
    <text evidence="5">Belongs to the queuine tRNA-ribosyltransferase family.</text>
</comment>
<dbReference type="AlphaFoldDB" id="A0A3Q9CLW2"/>
<comment type="subunit">
    <text evidence="5">Homodimer. Within each dimer, one monomer is responsible for RNA recognition and catalysis, while the other monomer binds to the replacement base PreQ1.</text>
</comment>
<dbReference type="EMBL" id="CP026513">
    <property type="protein sequence ID" value="AZP36384.1"/>
    <property type="molecule type" value="Genomic_DNA"/>
</dbReference>
<dbReference type="PANTHER" id="PTHR46499:SF1">
    <property type="entry name" value="QUEUINE TRNA-RIBOSYLTRANSFERASE"/>
    <property type="match status" value="1"/>
</dbReference>
<dbReference type="InterPro" id="IPR050076">
    <property type="entry name" value="ArchSynthase1/Queuine_TRR"/>
</dbReference>
<reference evidence="7 8" key="1">
    <citation type="journal article" date="2018" name="Genome Biol. Evol.">
        <title>Partnering With a Pest: Genomes of Hemlock Woolly Adelgid Symbionts Reveal Atypical Nutritional Provisioning Patterns in Dual-Obligate Bacteria.</title>
        <authorList>
            <person name="Weglarz K.M."/>
            <person name="Havill N.P."/>
            <person name="Burke G.R."/>
            <person name="von Dohlen C.D."/>
        </authorList>
    </citation>
    <scope>NUCLEOTIDE SEQUENCE [LARGE SCALE GENOMIC DNA]</scope>
    <source>
        <strain evidence="7">ENA</strain>
    </source>
</reference>
<keyword evidence="2 5" id="KW-0808">Transferase</keyword>
<proteinExistence type="inferred from homology"/>
<dbReference type="KEGG" id="aade:C3B56_00301"/>
<feature type="active site" description="Nucleophile" evidence="5">
    <location>
        <position position="264"/>
    </location>
</feature>
<evidence type="ECO:0000256" key="1">
    <source>
        <dbReference type="ARBA" id="ARBA00022676"/>
    </source>
</evidence>
<dbReference type="Proteomes" id="UP000274458">
    <property type="component" value="Chromosome"/>
</dbReference>
<evidence type="ECO:0000313" key="7">
    <source>
        <dbReference type="EMBL" id="AZP36384.1"/>
    </source>
</evidence>
<comment type="function">
    <text evidence="5">Catalyzes the base-exchange of a guanine (G) residue with the queuine precursor 7-aminomethyl-7-deazaguanine (PreQ1) at position 34 (anticodon wobble position) in tRNAs with GU(N) anticodons (tRNA-Asp, -Asn, -His and -Tyr). Catalysis occurs through a double-displacement mechanism. The nucleophile active site attacks the C1' of nucleotide 34 to detach the guanine base from the RNA, forming a covalent enzyme-RNA intermediate. The proton acceptor active site deprotonates the incoming PreQ1, allowing a nucleophilic attack on the C1' of the ribose to form the product. After dissociation, two additional enzymatic reactions on the tRNA convert PreQ1 to queuine (Q), resulting in the hypermodified nucleoside queuosine (7-(((4,5-cis-dihydroxy-2-cyclopenten-1-yl)amino)methyl)-7-deazaguanosine).</text>
</comment>
<feature type="binding site" evidence="5">
    <location>
        <position position="143"/>
    </location>
    <ligand>
        <name>substrate</name>
    </ligand>
</feature>
<evidence type="ECO:0000256" key="5">
    <source>
        <dbReference type="HAMAP-Rule" id="MF_00168"/>
    </source>
</evidence>
<dbReference type="GO" id="GO:0046872">
    <property type="term" value="F:metal ion binding"/>
    <property type="evidence" value="ECO:0007669"/>
    <property type="project" value="UniProtKB-KW"/>
</dbReference>
<dbReference type="GO" id="GO:0008616">
    <property type="term" value="P:tRNA queuosine(34) biosynthetic process"/>
    <property type="evidence" value="ECO:0007669"/>
    <property type="project" value="UniProtKB-UniRule"/>
</dbReference>
<protein>
    <recommendedName>
        <fullName evidence="5">Queuine tRNA-ribosyltransferase</fullName>
        <ecNumber evidence="5">2.4.2.29</ecNumber>
    </recommendedName>
    <alternativeName>
        <fullName evidence="5">Guanine insertion enzyme</fullName>
    </alternativeName>
    <alternativeName>
        <fullName evidence="5">tRNA-guanine transglycosylase</fullName>
    </alternativeName>
</protein>
<feature type="binding site" evidence="5">
    <location>
        <position position="304"/>
    </location>
    <ligand>
        <name>Zn(2+)</name>
        <dbReference type="ChEBI" id="CHEBI:29105"/>
    </ligand>
</feature>
<feature type="region of interest" description="RNA binding" evidence="5">
    <location>
        <begin position="245"/>
        <end position="251"/>
    </location>
</feature>
<dbReference type="GO" id="GO:0005829">
    <property type="term" value="C:cytosol"/>
    <property type="evidence" value="ECO:0007669"/>
    <property type="project" value="TreeGrafter"/>
</dbReference>
<dbReference type="InterPro" id="IPR004803">
    <property type="entry name" value="TGT"/>
</dbReference>
<keyword evidence="4 5" id="KW-0671">Queuosine biosynthesis</keyword>
<evidence type="ECO:0000313" key="8">
    <source>
        <dbReference type="Proteomes" id="UP000274458"/>
    </source>
</evidence>
<dbReference type="UniPathway" id="UPA00392"/>
<comment type="catalytic activity">
    <reaction evidence="5">
        <text>7-aminomethyl-7-carbaguanine + guanosine(34) in tRNA = 7-aminomethyl-7-carbaguanosine(34) in tRNA + guanine</text>
        <dbReference type="Rhea" id="RHEA:24104"/>
        <dbReference type="Rhea" id="RHEA-COMP:10341"/>
        <dbReference type="Rhea" id="RHEA-COMP:10342"/>
        <dbReference type="ChEBI" id="CHEBI:16235"/>
        <dbReference type="ChEBI" id="CHEBI:58703"/>
        <dbReference type="ChEBI" id="CHEBI:74269"/>
        <dbReference type="ChEBI" id="CHEBI:82833"/>
        <dbReference type="EC" id="2.4.2.29"/>
    </reaction>
</comment>
<evidence type="ECO:0000259" key="6">
    <source>
        <dbReference type="Pfam" id="PF01702"/>
    </source>
</evidence>